<evidence type="ECO:0000313" key="7">
    <source>
        <dbReference type="EMBL" id="MCF0062715.1"/>
    </source>
</evidence>
<keyword evidence="4" id="KW-0274">FAD</keyword>
<keyword evidence="8" id="KW-1185">Reference proteome</keyword>
<dbReference type="Pfam" id="PF03275">
    <property type="entry name" value="GLF"/>
    <property type="match status" value="1"/>
</dbReference>
<dbReference type="GO" id="GO:0050660">
    <property type="term" value="F:flavin adenine dinucleotide binding"/>
    <property type="evidence" value="ECO:0007669"/>
    <property type="project" value="TreeGrafter"/>
</dbReference>
<sequence>MKKNRFLIVGAGFTGAVIAERLSKKQDCEIVIIDERNHIGGNCHTKRDDETGVMVHTYGPHIFNTDNRKVWEYINQFCEMVPFVNRVKTVYNGKVYSMPINLHTINQFFSKTFNPKEAQNFIETLGDKTITEPCNFEEQALKFIGKELYEAFFYGYTKKQWGCEPSELPASILKRLPVRFNYNDNYYNTQLQGIPRNGYTDIFEKMLDNPCIDVRLNTHFSYEGDTLDYDHIFYTGPIDAFFGYKYGRLSYRTVYFESNIVSGDYQGNPVINYADATVPYTRVHEHKHFTPWENHDKTIYFKEFSKETSEADIPYYPKRLSKDLEMLELYQNEVKKLTNFSFLGRLATYRYMDMHHVIGEALELMETDNYLRNETT</sequence>
<dbReference type="Proteomes" id="UP001139000">
    <property type="component" value="Unassembled WGS sequence"/>
</dbReference>
<dbReference type="SUPFAM" id="SSF51971">
    <property type="entry name" value="Nucleotide-binding domain"/>
    <property type="match status" value="1"/>
</dbReference>
<dbReference type="NCBIfam" id="TIGR00031">
    <property type="entry name" value="UDP-GALP_mutase"/>
    <property type="match status" value="1"/>
</dbReference>
<keyword evidence="3" id="KW-0285">Flavoprotein</keyword>
<comment type="similarity">
    <text evidence="2">Belongs to the UDP-galactopyranose/dTDP-fucopyranose mutase family.</text>
</comment>
<gene>
    <name evidence="7" type="primary">glf</name>
    <name evidence="7" type="ORF">LXM26_14500</name>
</gene>
<dbReference type="Pfam" id="PF13450">
    <property type="entry name" value="NAD_binding_8"/>
    <property type="match status" value="1"/>
</dbReference>
<evidence type="ECO:0000256" key="1">
    <source>
        <dbReference type="ARBA" id="ARBA00001974"/>
    </source>
</evidence>
<comment type="caution">
    <text evidence="7">The sequence shown here is derived from an EMBL/GenBank/DDBJ whole genome shotgun (WGS) entry which is preliminary data.</text>
</comment>
<dbReference type="AlphaFoldDB" id="A0A9X1PKF3"/>
<keyword evidence="5 7" id="KW-0413">Isomerase</keyword>
<dbReference type="InterPro" id="IPR004379">
    <property type="entry name" value="UDP-GALP_mutase"/>
</dbReference>
<accession>A0A9X1PKF3</accession>
<dbReference type="RefSeq" id="WP_234655803.1">
    <property type="nucleotide sequence ID" value="NZ_CP094997.1"/>
</dbReference>
<organism evidence="7 8">
    <name type="scientific">Dyadobacter chenwenxiniae</name>
    <dbReference type="NCBI Taxonomy" id="2906456"/>
    <lineage>
        <taxon>Bacteria</taxon>
        <taxon>Pseudomonadati</taxon>
        <taxon>Bacteroidota</taxon>
        <taxon>Cytophagia</taxon>
        <taxon>Cytophagales</taxon>
        <taxon>Spirosomataceae</taxon>
        <taxon>Dyadobacter</taxon>
    </lineage>
</organism>
<dbReference type="GO" id="GO:0005829">
    <property type="term" value="C:cytosol"/>
    <property type="evidence" value="ECO:0007669"/>
    <property type="project" value="TreeGrafter"/>
</dbReference>
<evidence type="ECO:0000256" key="2">
    <source>
        <dbReference type="ARBA" id="ARBA00009321"/>
    </source>
</evidence>
<dbReference type="Gene3D" id="3.40.50.720">
    <property type="entry name" value="NAD(P)-binding Rossmann-like Domain"/>
    <property type="match status" value="3"/>
</dbReference>
<evidence type="ECO:0000256" key="5">
    <source>
        <dbReference type="ARBA" id="ARBA00023235"/>
    </source>
</evidence>
<evidence type="ECO:0000256" key="3">
    <source>
        <dbReference type="ARBA" id="ARBA00022630"/>
    </source>
</evidence>
<evidence type="ECO:0000313" key="8">
    <source>
        <dbReference type="Proteomes" id="UP001139000"/>
    </source>
</evidence>
<dbReference type="PANTHER" id="PTHR21197:SF0">
    <property type="entry name" value="UDP-GALACTOPYRANOSE MUTASE"/>
    <property type="match status" value="1"/>
</dbReference>
<dbReference type="InterPro" id="IPR015899">
    <property type="entry name" value="UDP-GalPyranose_mutase_C"/>
</dbReference>
<evidence type="ECO:0000259" key="6">
    <source>
        <dbReference type="Pfam" id="PF03275"/>
    </source>
</evidence>
<dbReference type="PANTHER" id="PTHR21197">
    <property type="entry name" value="UDP-GALACTOPYRANOSE MUTASE"/>
    <property type="match status" value="1"/>
</dbReference>
<comment type="cofactor">
    <cofactor evidence="1">
        <name>FAD</name>
        <dbReference type="ChEBI" id="CHEBI:57692"/>
    </cofactor>
</comment>
<dbReference type="EMBL" id="JAJTTC010000002">
    <property type="protein sequence ID" value="MCF0062715.1"/>
    <property type="molecule type" value="Genomic_DNA"/>
</dbReference>
<evidence type="ECO:0000256" key="4">
    <source>
        <dbReference type="ARBA" id="ARBA00022827"/>
    </source>
</evidence>
<dbReference type="SUPFAM" id="SSF54373">
    <property type="entry name" value="FAD-linked reductases, C-terminal domain"/>
    <property type="match status" value="1"/>
</dbReference>
<dbReference type="EC" id="5.4.99.9" evidence="7"/>
<name>A0A9X1PKF3_9BACT</name>
<proteinExistence type="inferred from homology"/>
<protein>
    <submittedName>
        <fullName evidence="7">UDP-galactopyranose mutase</fullName>
        <ecNumber evidence="7">5.4.99.9</ecNumber>
    </submittedName>
</protein>
<reference evidence="7" key="1">
    <citation type="submission" date="2021-12" db="EMBL/GenBank/DDBJ databases">
        <title>Novel species in genus Dyadobacter.</title>
        <authorList>
            <person name="Ma C."/>
        </authorList>
    </citation>
    <scope>NUCLEOTIDE SEQUENCE</scope>
    <source>
        <strain evidence="7">LJ419</strain>
    </source>
</reference>
<dbReference type="GO" id="GO:0008767">
    <property type="term" value="F:UDP-galactopyranose mutase activity"/>
    <property type="evidence" value="ECO:0007669"/>
    <property type="project" value="UniProtKB-EC"/>
</dbReference>
<feature type="domain" description="UDP-galactopyranose mutase C-terminal" evidence="6">
    <location>
        <begin position="151"/>
        <end position="351"/>
    </location>
</feature>